<gene>
    <name evidence="1" type="ORF">AB8998_26640</name>
</gene>
<organism evidence="1 2">
    <name type="scientific">Mycobacterium servetii</name>
    <dbReference type="NCBI Taxonomy" id="3237418"/>
    <lineage>
        <taxon>Bacteria</taxon>
        <taxon>Bacillati</taxon>
        <taxon>Actinomycetota</taxon>
        <taxon>Actinomycetes</taxon>
        <taxon>Mycobacteriales</taxon>
        <taxon>Mycobacteriaceae</taxon>
        <taxon>Mycobacterium</taxon>
    </lineage>
</organism>
<evidence type="ECO:0000313" key="2">
    <source>
        <dbReference type="Proteomes" id="UP001564760"/>
    </source>
</evidence>
<reference evidence="1 2" key="1">
    <citation type="submission" date="2024-08" db="EMBL/GenBank/DDBJ databases">
        <title>Mycobacterium servetensis sp. nov., a novel rapid-growing mycobacterial species recovered from a human patient in Zaragoza, Spain.</title>
        <authorList>
            <person name="Tristancho-Baro A.I."/>
            <person name="Buenestado-Serrano S."/>
            <person name="Garcia De Viedma D."/>
            <person name="Milagro-Beamonte A."/>
            <person name="Burillo N."/>
            <person name="Sanz S."/>
            <person name="Lopez-Calleja A.I."/>
            <person name="Penas-Utrilla D."/>
            <person name="Guardingo M."/>
            <person name="Garcia M.J."/>
            <person name="Vinuelas-Bayon J."/>
        </authorList>
    </citation>
    <scope>NUCLEOTIDE SEQUENCE [LARGE SCALE GENOMIC DNA]</scope>
    <source>
        <strain evidence="2">HUMS_12744610</strain>
    </source>
</reference>
<dbReference type="RefSeq" id="WP_369740911.1">
    <property type="nucleotide sequence ID" value="NZ_JBGEDP010000001.1"/>
</dbReference>
<dbReference type="Proteomes" id="UP001564760">
    <property type="component" value="Unassembled WGS sequence"/>
</dbReference>
<dbReference type="EMBL" id="JBGEDP010000001">
    <property type="protein sequence ID" value="MEY8018286.1"/>
    <property type="molecule type" value="Genomic_DNA"/>
</dbReference>
<proteinExistence type="predicted"/>
<comment type="caution">
    <text evidence="1">The sequence shown here is derived from an EMBL/GenBank/DDBJ whole genome shotgun (WGS) entry which is preliminary data.</text>
</comment>
<keyword evidence="2" id="KW-1185">Reference proteome</keyword>
<accession>A0ABV4C9U5</accession>
<name>A0ABV4C9U5_9MYCO</name>
<protein>
    <submittedName>
        <fullName evidence="1">Uncharacterized protein</fullName>
    </submittedName>
</protein>
<sequence length="95" mass="10117">MIYSNIILQDARSPENGNVYGVPEQGMPPTAAGRAPVSLGEVAVSTTLRRSVGDNVEMGSQLLRVVGLVNKSTTLAGQPNAFVTRCTWPVWRCGT</sequence>
<evidence type="ECO:0000313" key="1">
    <source>
        <dbReference type="EMBL" id="MEY8018286.1"/>
    </source>
</evidence>